<organism evidence="1 2">
    <name type="scientific">Clostridium magnum DSM 2767</name>
    <dbReference type="NCBI Taxonomy" id="1121326"/>
    <lineage>
        <taxon>Bacteria</taxon>
        <taxon>Bacillati</taxon>
        <taxon>Bacillota</taxon>
        <taxon>Clostridia</taxon>
        <taxon>Eubacteriales</taxon>
        <taxon>Clostridiaceae</taxon>
        <taxon>Clostridium</taxon>
    </lineage>
</organism>
<name>A0A162RC74_9CLOT</name>
<proteinExistence type="predicted"/>
<dbReference type="PANTHER" id="PTHR11692">
    <property type="entry name" value="BIFUNCTIONAL PURINE BIOSYNTHESIS PROTEIN PURH"/>
    <property type="match status" value="1"/>
</dbReference>
<keyword evidence="2" id="KW-1185">Reference proteome</keyword>
<dbReference type="Proteomes" id="UP000076603">
    <property type="component" value="Unassembled WGS sequence"/>
</dbReference>
<dbReference type="SUPFAM" id="SSF53927">
    <property type="entry name" value="Cytidine deaminase-like"/>
    <property type="match status" value="1"/>
</dbReference>
<dbReference type="GO" id="GO:0006189">
    <property type="term" value="P:'de novo' IMP biosynthetic process"/>
    <property type="evidence" value="ECO:0007669"/>
    <property type="project" value="TreeGrafter"/>
</dbReference>
<protein>
    <submittedName>
        <fullName evidence="1">Bifunctional purine biosynthesis protein PurH</fullName>
    </submittedName>
</protein>
<accession>A0A162RC74</accession>
<dbReference type="PATRIC" id="fig|1121326.3.peg.5256"/>
<comment type="caution">
    <text evidence="1">The sequence shown here is derived from an EMBL/GenBank/DDBJ whole genome shotgun (WGS) entry which is preliminary data.</text>
</comment>
<dbReference type="InterPro" id="IPR024051">
    <property type="entry name" value="AICAR_Tfase_dup_dom_sf"/>
</dbReference>
<dbReference type="EMBL" id="LWAE01000008">
    <property type="protein sequence ID" value="KZL89699.1"/>
    <property type="molecule type" value="Genomic_DNA"/>
</dbReference>
<dbReference type="InterPro" id="IPR016193">
    <property type="entry name" value="Cytidine_deaminase-like"/>
</dbReference>
<dbReference type="GO" id="GO:0004643">
    <property type="term" value="F:phosphoribosylaminoimidazolecarboxamide formyltransferase activity"/>
    <property type="evidence" value="ECO:0007669"/>
    <property type="project" value="InterPro"/>
</dbReference>
<sequence length="112" mass="12314">MENAEIILKYGCNPHQKPARIYTKDKSIPFKILNGTPGYINFMDAFNSWQLVKELKQVTGLPAAASFKHVSPAGAAVGVPLSDVLKKSYSVEDIELTPVAAAYARARCYKQL</sequence>
<dbReference type="InterPro" id="IPR002695">
    <property type="entry name" value="PurH-like"/>
</dbReference>
<reference evidence="1 2" key="1">
    <citation type="submission" date="2016-04" db="EMBL/GenBank/DDBJ databases">
        <title>Genome sequence of Clostridium magnum DSM 2767.</title>
        <authorList>
            <person name="Poehlein A."/>
            <person name="Uhlig R."/>
            <person name="Fischer R."/>
            <person name="Bahl H."/>
            <person name="Daniel R."/>
        </authorList>
    </citation>
    <scope>NUCLEOTIDE SEQUENCE [LARGE SCALE GENOMIC DNA]</scope>
    <source>
        <strain evidence="1 2">DSM 2767</strain>
    </source>
</reference>
<dbReference type="AlphaFoldDB" id="A0A162RC74"/>
<dbReference type="STRING" id="1121326.CLMAG_51990"/>
<dbReference type="Pfam" id="PF01808">
    <property type="entry name" value="AICARFT_IMPCHas"/>
    <property type="match status" value="1"/>
</dbReference>
<dbReference type="GO" id="GO:0005829">
    <property type="term" value="C:cytosol"/>
    <property type="evidence" value="ECO:0007669"/>
    <property type="project" value="TreeGrafter"/>
</dbReference>
<evidence type="ECO:0000313" key="1">
    <source>
        <dbReference type="EMBL" id="KZL89699.1"/>
    </source>
</evidence>
<dbReference type="PANTHER" id="PTHR11692:SF0">
    <property type="entry name" value="BIFUNCTIONAL PURINE BIOSYNTHESIS PROTEIN ATIC"/>
    <property type="match status" value="1"/>
</dbReference>
<dbReference type="GO" id="GO:0003937">
    <property type="term" value="F:IMP cyclohydrolase activity"/>
    <property type="evidence" value="ECO:0007669"/>
    <property type="project" value="InterPro"/>
</dbReference>
<dbReference type="Gene3D" id="3.40.140.20">
    <property type="match status" value="1"/>
</dbReference>
<evidence type="ECO:0000313" key="2">
    <source>
        <dbReference type="Proteomes" id="UP000076603"/>
    </source>
</evidence>
<gene>
    <name evidence="1" type="primary">purH_2</name>
    <name evidence="1" type="ORF">CLMAG_51990</name>
</gene>